<comment type="pathway">
    <text evidence="1 9 11">Cofactor biosynthesis; thiamine diphosphate biosynthesis; thiamine phosphate from 4-amino-2-methyl-5-diphosphomethylpyrimidine and 4-methyl-5-(2-phosphoethyl)-thiazole: step 1/1.</text>
</comment>
<feature type="binding site" evidence="9">
    <location>
        <position position="212"/>
    </location>
    <ligand>
        <name>4-amino-2-methyl-5-(diphosphooxymethyl)pyrimidine</name>
        <dbReference type="ChEBI" id="CHEBI:57841"/>
    </ligand>
</feature>
<dbReference type="SUPFAM" id="SSF51391">
    <property type="entry name" value="Thiamin phosphate synthase"/>
    <property type="match status" value="1"/>
</dbReference>
<comment type="similarity">
    <text evidence="9 10">Belongs to the thiamine-phosphate synthase family.</text>
</comment>
<protein>
    <recommendedName>
        <fullName evidence="9">Thiamine-phosphate synthase</fullName>
        <shortName evidence="9">TP synthase</shortName>
        <shortName evidence="9">TPS</shortName>
        <ecNumber evidence="9">2.5.1.3</ecNumber>
    </recommendedName>
    <alternativeName>
        <fullName evidence="9">Thiamine-phosphate pyrophosphorylase</fullName>
        <shortName evidence="9">TMP pyrophosphorylase</shortName>
        <shortName evidence="9">TMP-PPase</shortName>
    </alternativeName>
</protein>
<feature type="domain" description="ThiD2" evidence="13">
    <location>
        <begin position="10"/>
        <end position="133"/>
    </location>
</feature>
<dbReference type="Pfam" id="PF02581">
    <property type="entry name" value="TMP-TENI"/>
    <property type="match status" value="1"/>
</dbReference>
<evidence type="ECO:0000259" key="13">
    <source>
        <dbReference type="Pfam" id="PF17792"/>
    </source>
</evidence>
<dbReference type="GO" id="GO:0004789">
    <property type="term" value="F:thiamine-phosphate diphosphorylase activity"/>
    <property type="evidence" value="ECO:0007669"/>
    <property type="project" value="UniProtKB-UniRule"/>
</dbReference>
<dbReference type="PANTHER" id="PTHR20857:SF23">
    <property type="entry name" value="THIAMINE BIOSYNTHETIC BIFUNCTIONAL ENZYME"/>
    <property type="match status" value="1"/>
</dbReference>
<evidence type="ECO:0000313" key="14">
    <source>
        <dbReference type="EMBL" id="HGQ55260.1"/>
    </source>
</evidence>
<evidence type="ECO:0000256" key="3">
    <source>
        <dbReference type="ARBA" id="ARBA00022723"/>
    </source>
</evidence>
<feature type="binding site" evidence="9">
    <location>
        <begin position="277"/>
        <end position="279"/>
    </location>
    <ligand>
        <name>2-[(2R,5Z)-2-carboxy-4-methylthiazol-5(2H)-ylidene]ethyl phosphate</name>
        <dbReference type="ChEBI" id="CHEBI:62899"/>
    </ligand>
</feature>
<comment type="catalytic activity">
    <reaction evidence="6 9 10">
        <text>4-methyl-5-(2-phosphooxyethyl)-thiazole + 4-amino-2-methyl-5-(diphosphooxymethyl)pyrimidine + H(+) = thiamine phosphate + diphosphate</text>
        <dbReference type="Rhea" id="RHEA:22328"/>
        <dbReference type="ChEBI" id="CHEBI:15378"/>
        <dbReference type="ChEBI" id="CHEBI:33019"/>
        <dbReference type="ChEBI" id="CHEBI:37575"/>
        <dbReference type="ChEBI" id="CHEBI:57841"/>
        <dbReference type="ChEBI" id="CHEBI:58296"/>
        <dbReference type="EC" id="2.5.1.3"/>
    </reaction>
</comment>
<dbReference type="InterPro" id="IPR022998">
    <property type="entry name" value="ThiamineP_synth_TenI"/>
</dbReference>
<dbReference type="EC" id="2.5.1.3" evidence="9"/>
<dbReference type="InterPro" id="IPR036206">
    <property type="entry name" value="ThiamineP_synth_sf"/>
</dbReference>
<dbReference type="GO" id="GO:0009228">
    <property type="term" value="P:thiamine biosynthetic process"/>
    <property type="evidence" value="ECO:0007669"/>
    <property type="project" value="UniProtKB-KW"/>
</dbReference>
<dbReference type="UniPathway" id="UPA00060">
    <property type="reaction ID" value="UER00141"/>
</dbReference>
<evidence type="ECO:0000256" key="7">
    <source>
        <dbReference type="ARBA" id="ARBA00047851"/>
    </source>
</evidence>
<proteinExistence type="inferred from homology"/>
<evidence type="ECO:0000256" key="2">
    <source>
        <dbReference type="ARBA" id="ARBA00022679"/>
    </source>
</evidence>
<dbReference type="InterPro" id="IPR013785">
    <property type="entry name" value="Aldolase_TIM"/>
</dbReference>
<comment type="caution">
    <text evidence="14">The sequence shown here is derived from an EMBL/GenBank/DDBJ whole genome shotgun (WGS) entry which is preliminary data.</text>
</comment>
<dbReference type="EMBL" id="DTBX01000081">
    <property type="protein sequence ID" value="HGQ55260.1"/>
    <property type="molecule type" value="Genomic_DNA"/>
</dbReference>
<dbReference type="Gene3D" id="3.20.20.70">
    <property type="entry name" value="Aldolase class I"/>
    <property type="match status" value="1"/>
</dbReference>
<dbReference type="NCBIfam" id="TIGR00693">
    <property type="entry name" value="thiE"/>
    <property type="match status" value="1"/>
</dbReference>
<dbReference type="AlphaFoldDB" id="A0A7V4CHS0"/>
<feature type="binding site" evidence="9">
    <location>
        <position position="251"/>
    </location>
    <ligand>
        <name>4-amino-2-methyl-5-(diphosphooxymethyl)pyrimidine</name>
        <dbReference type="ChEBI" id="CHEBI:57841"/>
    </ligand>
</feature>
<comment type="caution">
    <text evidence="9">Lacks conserved residue(s) required for the propagation of feature annotation.</text>
</comment>
<comment type="catalytic activity">
    <reaction evidence="8 9 10">
        <text>2-[(2R,5Z)-2-carboxy-4-methylthiazol-5(2H)-ylidene]ethyl phosphate + 4-amino-2-methyl-5-(diphosphooxymethyl)pyrimidine + 2 H(+) = thiamine phosphate + CO2 + diphosphate</text>
        <dbReference type="Rhea" id="RHEA:47844"/>
        <dbReference type="ChEBI" id="CHEBI:15378"/>
        <dbReference type="ChEBI" id="CHEBI:16526"/>
        <dbReference type="ChEBI" id="CHEBI:33019"/>
        <dbReference type="ChEBI" id="CHEBI:37575"/>
        <dbReference type="ChEBI" id="CHEBI:57841"/>
        <dbReference type="ChEBI" id="CHEBI:62899"/>
        <dbReference type="EC" id="2.5.1.3"/>
    </reaction>
</comment>
<dbReference type="CDD" id="cd00564">
    <property type="entry name" value="TMP_TenI"/>
    <property type="match status" value="1"/>
</dbReference>
<dbReference type="GO" id="GO:0009229">
    <property type="term" value="P:thiamine diphosphate biosynthetic process"/>
    <property type="evidence" value="ECO:0007669"/>
    <property type="project" value="UniProtKB-UniRule"/>
</dbReference>
<evidence type="ECO:0000259" key="12">
    <source>
        <dbReference type="Pfam" id="PF02581"/>
    </source>
</evidence>
<keyword evidence="5 9" id="KW-0784">Thiamine biosynthesis</keyword>
<name>A0A7V4CHS0_UNCW3</name>
<dbReference type="InterPro" id="IPR034291">
    <property type="entry name" value="TMP_synthase"/>
</dbReference>
<dbReference type="GO" id="GO:0005737">
    <property type="term" value="C:cytoplasm"/>
    <property type="evidence" value="ECO:0007669"/>
    <property type="project" value="TreeGrafter"/>
</dbReference>
<sequence length="348" mass="40745">MAKLLLPKDRIIDVNFNRLREALKICEDLLRFSFEDKNLLFLLRQEVKKIRKVILKEEKKYLPFRNVKKDWGKEYEYDKSFLKIKNERELLLRNLKRCQESCRILEEIYKLKNEKIAAFFKKERFFFYDFEKKVFLKFRKEFDLRVYPIIDIATFNFRKIKEYGNFAAKLIKKGATLLQLRAPKDFKTKDFILIGREILKRIKNKGIKLIINDRVDVCLAINADGVHLGKDDMPISLAREILGEEKIIGKTIRSVKELKRAEKEGVDYCACGSIFKSKTKEKVKVVGIKTLKKVLKESNVPVCAIGGIDLSNIKKLLKLKIAGVSFISAIKDIEKLAKIIKWNLKDSS</sequence>
<dbReference type="GO" id="GO:0000287">
    <property type="term" value="F:magnesium ion binding"/>
    <property type="evidence" value="ECO:0007669"/>
    <property type="project" value="UniProtKB-UniRule"/>
</dbReference>
<feature type="domain" description="Thiamine phosphate synthase/TenI" evidence="12">
    <location>
        <begin position="163"/>
        <end position="330"/>
    </location>
</feature>
<feature type="binding site" evidence="9">
    <location>
        <position position="232"/>
    </location>
    <ligand>
        <name>Mg(2+)</name>
        <dbReference type="ChEBI" id="CHEBI:18420"/>
    </ligand>
</feature>
<gene>
    <name evidence="9 14" type="primary">thiE</name>
    <name evidence="14" type="ORF">ENU28_02190</name>
</gene>
<keyword evidence="3 9" id="KW-0479">Metal-binding</keyword>
<evidence type="ECO:0000256" key="8">
    <source>
        <dbReference type="ARBA" id="ARBA00047883"/>
    </source>
</evidence>
<dbReference type="PANTHER" id="PTHR20857">
    <property type="entry name" value="THIAMINE-PHOSPHATE PYROPHOSPHORYLASE"/>
    <property type="match status" value="1"/>
</dbReference>
<keyword evidence="4 9" id="KW-0460">Magnesium</keyword>
<organism evidence="14">
    <name type="scientific">candidate division WOR-3 bacterium</name>
    <dbReference type="NCBI Taxonomy" id="2052148"/>
    <lineage>
        <taxon>Bacteria</taxon>
        <taxon>Bacteria division WOR-3</taxon>
    </lineage>
</organism>
<evidence type="ECO:0000256" key="4">
    <source>
        <dbReference type="ARBA" id="ARBA00022842"/>
    </source>
</evidence>
<reference evidence="14" key="1">
    <citation type="journal article" date="2020" name="mSystems">
        <title>Genome- and Community-Level Interaction Insights into Carbon Utilization and Element Cycling Functions of Hydrothermarchaeota in Hydrothermal Sediment.</title>
        <authorList>
            <person name="Zhou Z."/>
            <person name="Liu Y."/>
            <person name="Xu W."/>
            <person name="Pan J."/>
            <person name="Luo Z.H."/>
            <person name="Li M."/>
        </authorList>
    </citation>
    <scope>NUCLEOTIDE SEQUENCE [LARGE SCALE GENOMIC DNA]</scope>
    <source>
        <strain evidence="14">SpSt-655</strain>
    </source>
</reference>
<feature type="binding site" evidence="9">
    <location>
        <position position="307"/>
    </location>
    <ligand>
        <name>2-[(2R,5Z)-2-carboxy-4-methylthiazol-5(2H)-ylidene]ethyl phosphate</name>
        <dbReference type="ChEBI" id="CHEBI:62899"/>
    </ligand>
</feature>
<dbReference type="Pfam" id="PF17792">
    <property type="entry name" value="ThiD2"/>
    <property type="match status" value="1"/>
</dbReference>
<dbReference type="HAMAP" id="MF_00097">
    <property type="entry name" value="TMP_synthase"/>
    <property type="match status" value="1"/>
</dbReference>
<evidence type="ECO:0000256" key="11">
    <source>
        <dbReference type="RuleBase" id="RU004253"/>
    </source>
</evidence>
<feature type="binding site" evidence="9">
    <location>
        <position position="280"/>
    </location>
    <ligand>
        <name>4-amino-2-methyl-5-(diphosphooxymethyl)pyrimidine</name>
        <dbReference type="ChEBI" id="CHEBI:57841"/>
    </ligand>
</feature>
<dbReference type="InterPro" id="IPR041397">
    <property type="entry name" value="ThiD2"/>
</dbReference>
<evidence type="ECO:0000256" key="9">
    <source>
        <dbReference type="HAMAP-Rule" id="MF_00097"/>
    </source>
</evidence>
<evidence type="ECO:0000256" key="5">
    <source>
        <dbReference type="ARBA" id="ARBA00022977"/>
    </source>
</evidence>
<evidence type="ECO:0000256" key="1">
    <source>
        <dbReference type="ARBA" id="ARBA00005165"/>
    </source>
</evidence>
<evidence type="ECO:0000256" key="6">
    <source>
        <dbReference type="ARBA" id="ARBA00047334"/>
    </source>
</evidence>
<feature type="binding site" evidence="9">
    <location>
        <position position="213"/>
    </location>
    <ligand>
        <name>Mg(2+)</name>
        <dbReference type="ChEBI" id="CHEBI:18420"/>
    </ligand>
</feature>
<comment type="catalytic activity">
    <reaction evidence="7 9 10">
        <text>2-(2-carboxy-4-methylthiazol-5-yl)ethyl phosphate + 4-amino-2-methyl-5-(diphosphooxymethyl)pyrimidine + 2 H(+) = thiamine phosphate + CO2 + diphosphate</text>
        <dbReference type="Rhea" id="RHEA:47848"/>
        <dbReference type="ChEBI" id="CHEBI:15378"/>
        <dbReference type="ChEBI" id="CHEBI:16526"/>
        <dbReference type="ChEBI" id="CHEBI:33019"/>
        <dbReference type="ChEBI" id="CHEBI:37575"/>
        <dbReference type="ChEBI" id="CHEBI:57841"/>
        <dbReference type="ChEBI" id="CHEBI:62890"/>
        <dbReference type="EC" id="2.5.1.3"/>
    </reaction>
</comment>
<accession>A0A7V4CHS0</accession>
<feature type="binding site" evidence="9">
    <location>
        <begin position="327"/>
        <end position="328"/>
    </location>
    <ligand>
        <name>2-[(2R,5Z)-2-carboxy-4-methylthiazol-5(2H)-ylidene]ethyl phosphate</name>
        <dbReference type="ChEBI" id="CHEBI:62899"/>
    </ligand>
</feature>
<comment type="function">
    <text evidence="9">Condenses 4-methyl-5-(beta-hydroxyethyl)thiazole monophosphate (THZ-P) and 2-methyl-4-amino-5-hydroxymethyl pyrimidine pyrophosphate (HMP-PP) to form thiamine monophosphate (TMP).</text>
</comment>
<keyword evidence="2 9" id="KW-0808">Transferase</keyword>
<comment type="cofactor">
    <cofactor evidence="9">
        <name>Mg(2+)</name>
        <dbReference type="ChEBI" id="CHEBI:18420"/>
    </cofactor>
    <text evidence="9">Binds 1 Mg(2+) ion per subunit.</text>
</comment>
<evidence type="ECO:0000256" key="10">
    <source>
        <dbReference type="RuleBase" id="RU003826"/>
    </source>
</evidence>